<keyword evidence="3" id="KW-1185">Reference proteome</keyword>
<proteinExistence type="predicted"/>
<dbReference type="GO" id="GO:0008104">
    <property type="term" value="P:intracellular protein localization"/>
    <property type="evidence" value="ECO:0007669"/>
    <property type="project" value="TreeGrafter"/>
</dbReference>
<dbReference type="Proteomes" id="UP000038040">
    <property type="component" value="Unplaced"/>
</dbReference>
<sequence>MIFVSAEHGLVLSTSKGTDFNYFGSIITGNDTLGKNKTLLCSHSDGTILMHTTLGDLLRRLELDNNTSIGIGINSINLLLMSRDCIILVLYGNDNLITHTTSGKQLNYMKAPEKLLCGVLSRDGEYVIVGSEEGRVLVLRLFPLQLLYTFQQTDSSIRSIAITSNQRYVLAGLDSGAVIVFNIDFNKWHYEYRHRYTLH</sequence>
<gene>
    <name evidence="1" type="ORF">DME_LOCUS5172</name>
</gene>
<dbReference type="InterPro" id="IPR036322">
    <property type="entry name" value="WD40_repeat_dom_sf"/>
</dbReference>
<evidence type="ECO:0000313" key="4">
    <source>
        <dbReference type="WBParaSite" id="DME_0000081201-mRNA-1"/>
    </source>
</evidence>
<dbReference type="Gene3D" id="2.130.10.10">
    <property type="entry name" value="YVTN repeat-like/Quinoprotein amine dehydrogenase"/>
    <property type="match status" value="1"/>
</dbReference>
<dbReference type="STRING" id="318479.A0A0N4U2C0"/>
<dbReference type="SUPFAM" id="SSF50978">
    <property type="entry name" value="WD40 repeat-like"/>
    <property type="match status" value="1"/>
</dbReference>
<protein>
    <submittedName>
        <fullName evidence="4">WD_REPEATS_REGION domain-containing protein</fullName>
    </submittedName>
</protein>
<dbReference type="GO" id="GO:0016020">
    <property type="term" value="C:membrane"/>
    <property type="evidence" value="ECO:0007669"/>
    <property type="project" value="TreeGrafter"/>
</dbReference>
<dbReference type="EMBL" id="UYYG01001151">
    <property type="protein sequence ID" value="VDN55199.1"/>
    <property type="molecule type" value="Genomic_DNA"/>
</dbReference>
<dbReference type="Proteomes" id="UP000274756">
    <property type="component" value="Unassembled WGS sequence"/>
</dbReference>
<dbReference type="PANTHER" id="PTHR13743">
    <property type="entry name" value="BEIGE/BEACH-RELATED"/>
    <property type="match status" value="1"/>
</dbReference>
<name>A0A0N4U2C0_DRAME</name>
<dbReference type="OrthoDB" id="5795265at2759"/>
<dbReference type="GO" id="GO:0005829">
    <property type="term" value="C:cytosol"/>
    <property type="evidence" value="ECO:0007669"/>
    <property type="project" value="TreeGrafter"/>
</dbReference>
<dbReference type="InterPro" id="IPR015943">
    <property type="entry name" value="WD40/YVTN_repeat-like_dom_sf"/>
</dbReference>
<reference evidence="4" key="1">
    <citation type="submission" date="2017-02" db="UniProtKB">
        <authorList>
            <consortium name="WormBaseParasite"/>
        </authorList>
    </citation>
    <scope>IDENTIFICATION</scope>
</reference>
<evidence type="ECO:0000313" key="1">
    <source>
        <dbReference type="EMBL" id="VDN55199.1"/>
    </source>
</evidence>
<reference evidence="1 3" key="2">
    <citation type="submission" date="2018-11" db="EMBL/GenBank/DDBJ databases">
        <authorList>
            <consortium name="Pathogen Informatics"/>
        </authorList>
    </citation>
    <scope>NUCLEOTIDE SEQUENCE [LARGE SCALE GENOMIC DNA]</scope>
</reference>
<organism evidence="2 4">
    <name type="scientific">Dracunculus medinensis</name>
    <name type="common">Guinea worm</name>
    <dbReference type="NCBI Taxonomy" id="318479"/>
    <lineage>
        <taxon>Eukaryota</taxon>
        <taxon>Metazoa</taxon>
        <taxon>Ecdysozoa</taxon>
        <taxon>Nematoda</taxon>
        <taxon>Chromadorea</taxon>
        <taxon>Rhabditida</taxon>
        <taxon>Spirurina</taxon>
        <taxon>Dracunculoidea</taxon>
        <taxon>Dracunculidae</taxon>
        <taxon>Dracunculus</taxon>
    </lineage>
</organism>
<dbReference type="AlphaFoldDB" id="A0A0N4U2C0"/>
<accession>A0A0N4U2C0</accession>
<evidence type="ECO:0000313" key="3">
    <source>
        <dbReference type="Proteomes" id="UP000274756"/>
    </source>
</evidence>
<evidence type="ECO:0000313" key="2">
    <source>
        <dbReference type="Proteomes" id="UP000038040"/>
    </source>
</evidence>
<dbReference type="InterPro" id="IPR050865">
    <property type="entry name" value="BEACH_Domain"/>
</dbReference>
<dbReference type="GO" id="GO:0019901">
    <property type="term" value="F:protein kinase binding"/>
    <property type="evidence" value="ECO:0007669"/>
    <property type="project" value="TreeGrafter"/>
</dbReference>
<dbReference type="PANTHER" id="PTHR13743:SF162">
    <property type="entry name" value="NEUROBEACHIN"/>
    <property type="match status" value="1"/>
</dbReference>
<dbReference type="WBParaSite" id="DME_0000081201-mRNA-1">
    <property type="protein sequence ID" value="DME_0000081201-mRNA-1"/>
    <property type="gene ID" value="DME_0000081201"/>
</dbReference>